<proteinExistence type="predicted"/>
<organism evidence="1 2">
    <name type="scientific">Aquimonas voraii</name>
    <dbReference type="NCBI Taxonomy" id="265719"/>
    <lineage>
        <taxon>Bacteria</taxon>
        <taxon>Pseudomonadati</taxon>
        <taxon>Pseudomonadota</taxon>
        <taxon>Gammaproteobacteria</taxon>
        <taxon>Lysobacterales</taxon>
        <taxon>Lysobacteraceae</taxon>
        <taxon>Aquimonas</taxon>
    </lineage>
</organism>
<reference evidence="1 2" key="1">
    <citation type="submission" date="2016-10" db="EMBL/GenBank/DDBJ databases">
        <authorList>
            <person name="de Groot N.N."/>
        </authorList>
    </citation>
    <scope>NUCLEOTIDE SEQUENCE [LARGE SCALE GENOMIC DNA]</scope>
    <source>
        <strain evidence="1 2">DSM 16957</strain>
    </source>
</reference>
<dbReference type="AlphaFoldDB" id="A0A1G6Z3J0"/>
<dbReference type="OrthoDB" id="9813411at2"/>
<dbReference type="EMBL" id="FNAG01000012">
    <property type="protein sequence ID" value="SDD96833.1"/>
    <property type="molecule type" value="Genomic_DNA"/>
</dbReference>
<name>A0A1G6Z3J0_9GAMM</name>
<evidence type="ECO:0000313" key="2">
    <source>
        <dbReference type="Proteomes" id="UP000199603"/>
    </source>
</evidence>
<evidence type="ECO:0000313" key="1">
    <source>
        <dbReference type="EMBL" id="SDD96833.1"/>
    </source>
</evidence>
<dbReference type="STRING" id="265719.SAMN04488509_11212"/>
<dbReference type="RefSeq" id="WP_091244526.1">
    <property type="nucleotide sequence ID" value="NZ_FNAG01000012.1"/>
</dbReference>
<accession>A0A1G6Z3J0</accession>
<dbReference type="Proteomes" id="UP000199603">
    <property type="component" value="Unassembled WGS sequence"/>
</dbReference>
<gene>
    <name evidence="1" type="ORF">SAMN04488509_11212</name>
</gene>
<keyword evidence="2" id="KW-1185">Reference proteome</keyword>
<sequence>MTRDALHDDLRALILTLARRDDVHSVSCQFRDRALWEGLLTEQARRARQSGRPPREAFFLCGPDSGIPGIAKLHPGLDDDFDGTPPRFTGDTMEEQMRGDIHIPYEGVTSADLMVYPHWRRLFPSRWEKPGAEMDWITGDKPCNYLLVEKDLGEAPQATRTGPIAGSWWLYSSTAPYKDCNPFSASEKAVDRKERILRFVETIRAAKEEDAAAKAKPAEPGRV</sequence>
<protein>
    <submittedName>
        <fullName evidence="1">Uncharacterized protein</fullName>
    </submittedName>
</protein>